<gene>
    <name evidence="2" type="ORF">NDU88_001262</name>
</gene>
<dbReference type="Proteomes" id="UP001066276">
    <property type="component" value="Chromosome 1_1"/>
</dbReference>
<comment type="caution">
    <text evidence="2">The sequence shown here is derived from an EMBL/GenBank/DDBJ whole genome shotgun (WGS) entry which is preliminary data.</text>
</comment>
<evidence type="ECO:0000256" key="1">
    <source>
        <dbReference type="SAM" id="MobiDB-lite"/>
    </source>
</evidence>
<feature type="compositionally biased region" description="Low complexity" evidence="1">
    <location>
        <begin position="65"/>
        <end position="75"/>
    </location>
</feature>
<protein>
    <submittedName>
        <fullName evidence="2">Uncharacterized protein</fullName>
    </submittedName>
</protein>
<dbReference type="AlphaFoldDB" id="A0AAV7WKC6"/>
<keyword evidence="3" id="KW-1185">Reference proteome</keyword>
<accession>A0AAV7WKC6</accession>
<evidence type="ECO:0000313" key="2">
    <source>
        <dbReference type="EMBL" id="KAJ1213629.1"/>
    </source>
</evidence>
<reference evidence="2" key="1">
    <citation type="journal article" date="2022" name="bioRxiv">
        <title>Sequencing and chromosome-scale assembly of the giantPleurodeles waltlgenome.</title>
        <authorList>
            <person name="Brown T."/>
            <person name="Elewa A."/>
            <person name="Iarovenko S."/>
            <person name="Subramanian E."/>
            <person name="Araus A.J."/>
            <person name="Petzold A."/>
            <person name="Susuki M."/>
            <person name="Suzuki K.-i.T."/>
            <person name="Hayashi T."/>
            <person name="Toyoda A."/>
            <person name="Oliveira C."/>
            <person name="Osipova E."/>
            <person name="Leigh N.D."/>
            <person name="Simon A."/>
            <person name="Yun M.H."/>
        </authorList>
    </citation>
    <scope>NUCLEOTIDE SEQUENCE</scope>
    <source>
        <strain evidence="2">20211129_DDA</strain>
        <tissue evidence="2">Liver</tissue>
    </source>
</reference>
<feature type="compositionally biased region" description="Pro residues" evidence="1">
    <location>
        <begin position="1"/>
        <end position="19"/>
    </location>
</feature>
<name>A0AAV7WKC6_PLEWA</name>
<dbReference type="EMBL" id="JANPWB010000001">
    <property type="protein sequence ID" value="KAJ1213629.1"/>
    <property type="molecule type" value="Genomic_DNA"/>
</dbReference>
<evidence type="ECO:0000313" key="3">
    <source>
        <dbReference type="Proteomes" id="UP001066276"/>
    </source>
</evidence>
<organism evidence="2 3">
    <name type="scientific">Pleurodeles waltl</name>
    <name type="common">Iberian ribbed newt</name>
    <dbReference type="NCBI Taxonomy" id="8319"/>
    <lineage>
        <taxon>Eukaryota</taxon>
        <taxon>Metazoa</taxon>
        <taxon>Chordata</taxon>
        <taxon>Craniata</taxon>
        <taxon>Vertebrata</taxon>
        <taxon>Euteleostomi</taxon>
        <taxon>Amphibia</taxon>
        <taxon>Batrachia</taxon>
        <taxon>Caudata</taxon>
        <taxon>Salamandroidea</taxon>
        <taxon>Salamandridae</taxon>
        <taxon>Pleurodelinae</taxon>
        <taxon>Pleurodeles</taxon>
    </lineage>
</organism>
<sequence length="93" mass="10312">MIASRPPPFRLLRPLPPFPGLGAAQSRLRGRPDSSGPPHWDLDRRGRPIGPRRSSRDPRPHSRPRLSAARKAASPPRRRRADPGSAHVPDNGR</sequence>
<feature type="region of interest" description="Disordered" evidence="1">
    <location>
        <begin position="1"/>
        <end position="93"/>
    </location>
</feature>
<proteinExistence type="predicted"/>